<evidence type="ECO:0000313" key="2">
    <source>
        <dbReference type="EMBL" id="KAI5062111.1"/>
    </source>
</evidence>
<feature type="compositionally biased region" description="Low complexity" evidence="1">
    <location>
        <begin position="39"/>
        <end position="59"/>
    </location>
</feature>
<gene>
    <name evidence="2" type="ORF">GOP47_0022650</name>
</gene>
<evidence type="ECO:0000256" key="1">
    <source>
        <dbReference type="SAM" id="MobiDB-lite"/>
    </source>
</evidence>
<name>A0A9D4Z719_ADICA</name>
<dbReference type="Proteomes" id="UP000886520">
    <property type="component" value="Chromosome 22"/>
</dbReference>
<reference evidence="2" key="1">
    <citation type="submission" date="2021-01" db="EMBL/GenBank/DDBJ databases">
        <title>Adiantum capillus-veneris genome.</title>
        <authorList>
            <person name="Fang Y."/>
            <person name="Liao Q."/>
        </authorList>
    </citation>
    <scope>NUCLEOTIDE SEQUENCE</scope>
    <source>
        <strain evidence="2">H3</strain>
        <tissue evidence="2">Leaf</tissue>
    </source>
</reference>
<accession>A0A9D4Z719</accession>
<comment type="caution">
    <text evidence="2">The sequence shown here is derived from an EMBL/GenBank/DDBJ whole genome shotgun (WGS) entry which is preliminary data.</text>
</comment>
<proteinExistence type="predicted"/>
<feature type="region of interest" description="Disordered" evidence="1">
    <location>
        <begin position="39"/>
        <end position="60"/>
    </location>
</feature>
<sequence>MHTPATLASPSSSLATPTAAATYTAAKSATPVLTSFSTTPKLTKKPVTTAPSTSASSATFKPSELRATASSWQQTEHSILYMLVGFLVIPKRYRDASPSKTQTVAAFFVGNPHIQLIRMHSLEEEKCSRSSSSIRCPFAAAKRSLPTPKPAKMQDEECIQTTQLSQGSQELKAN</sequence>
<evidence type="ECO:0000313" key="3">
    <source>
        <dbReference type="Proteomes" id="UP000886520"/>
    </source>
</evidence>
<keyword evidence="3" id="KW-1185">Reference proteome</keyword>
<protein>
    <submittedName>
        <fullName evidence="2">Uncharacterized protein</fullName>
    </submittedName>
</protein>
<dbReference type="AlphaFoldDB" id="A0A9D4Z719"/>
<organism evidence="2 3">
    <name type="scientific">Adiantum capillus-veneris</name>
    <name type="common">Maidenhair fern</name>
    <dbReference type="NCBI Taxonomy" id="13818"/>
    <lineage>
        <taxon>Eukaryota</taxon>
        <taxon>Viridiplantae</taxon>
        <taxon>Streptophyta</taxon>
        <taxon>Embryophyta</taxon>
        <taxon>Tracheophyta</taxon>
        <taxon>Polypodiopsida</taxon>
        <taxon>Polypodiidae</taxon>
        <taxon>Polypodiales</taxon>
        <taxon>Pteridineae</taxon>
        <taxon>Pteridaceae</taxon>
        <taxon>Vittarioideae</taxon>
        <taxon>Adiantum</taxon>
    </lineage>
</organism>
<dbReference type="EMBL" id="JABFUD020000022">
    <property type="protein sequence ID" value="KAI5062111.1"/>
    <property type="molecule type" value="Genomic_DNA"/>
</dbReference>